<evidence type="ECO:0000256" key="1">
    <source>
        <dbReference type="ARBA" id="ARBA00005725"/>
    </source>
</evidence>
<evidence type="ECO:0000313" key="5">
    <source>
        <dbReference type="EMBL" id="KAH0958148.1"/>
    </source>
</evidence>
<dbReference type="Pfam" id="PF05368">
    <property type="entry name" value="NmrA"/>
    <property type="match status" value="1"/>
</dbReference>
<organism evidence="5 6">
    <name type="scientific">Hirsutella rhossiliensis</name>
    <dbReference type="NCBI Taxonomy" id="111463"/>
    <lineage>
        <taxon>Eukaryota</taxon>
        <taxon>Fungi</taxon>
        <taxon>Dikarya</taxon>
        <taxon>Ascomycota</taxon>
        <taxon>Pezizomycotina</taxon>
        <taxon>Sordariomycetes</taxon>
        <taxon>Hypocreomycetidae</taxon>
        <taxon>Hypocreales</taxon>
        <taxon>Ophiocordycipitaceae</taxon>
        <taxon>Hirsutella</taxon>
    </lineage>
</organism>
<dbReference type="OrthoDB" id="10000533at2759"/>
<feature type="domain" description="NmrA-like" evidence="4">
    <location>
        <begin position="3"/>
        <end position="212"/>
    </location>
</feature>
<evidence type="ECO:0000256" key="2">
    <source>
        <dbReference type="ARBA" id="ARBA00022857"/>
    </source>
</evidence>
<dbReference type="Proteomes" id="UP000824596">
    <property type="component" value="Unassembled WGS sequence"/>
</dbReference>
<accession>A0A9P8MMM3</accession>
<dbReference type="InterPro" id="IPR008030">
    <property type="entry name" value="NmrA-like"/>
</dbReference>
<proteinExistence type="inferred from homology"/>
<dbReference type="SUPFAM" id="SSF51735">
    <property type="entry name" value="NAD(P)-binding Rossmann-fold domains"/>
    <property type="match status" value="1"/>
</dbReference>
<sequence>MVKIAIAGGSGDVGQEILDTLLATKKHEILLLSRKNASVEEMAPAVTWVQTNYKDPQKLAEILQGVHTVLSFIVVHSDTGNMAQKHLIDAAVQAGVKRFAPSEWASSSFEHMSWYAGKTEIRKYLKRLNKDKKALEYSLFQPGLFMNYFTNPYKTAKHVTPIETPIDFNNRRALVVEGGDNDRITLTTVRDLANVVARAIDYDGEWPVVGGIKGAELTVGQLISLGERIRGGQFAVERLKADDLASGELKSSWRPKAGPPAFPREQFDAISAMLMSDYKFTKAEDFLAEAWSDAAEPPASAKNFQKKVGDRLGRVEAMIEQLTTNAKHGSDL</sequence>
<name>A0A9P8MMM3_9HYPO</name>
<comment type="caution">
    <text evidence="5">The sequence shown here is derived from an EMBL/GenBank/DDBJ whole genome shotgun (WGS) entry which is preliminary data.</text>
</comment>
<dbReference type="AlphaFoldDB" id="A0A9P8MMM3"/>
<keyword evidence="3" id="KW-0560">Oxidoreductase</keyword>
<dbReference type="EMBL" id="JAIZPD010000017">
    <property type="protein sequence ID" value="KAH0958148.1"/>
    <property type="molecule type" value="Genomic_DNA"/>
</dbReference>
<dbReference type="GeneID" id="68359971"/>
<gene>
    <name evidence="5" type="ORF">HRG_10843</name>
</gene>
<protein>
    <submittedName>
        <fullName evidence="5">NmrA-like family domain-containing protein</fullName>
    </submittedName>
</protein>
<dbReference type="Gene3D" id="3.40.50.720">
    <property type="entry name" value="NAD(P)-binding Rossmann-like Domain"/>
    <property type="match status" value="1"/>
</dbReference>
<evidence type="ECO:0000256" key="3">
    <source>
        <dbReference type="ARBA" id="ARBA00023002"/>
    </source>
</evidence>
<dbReference type="InterPro" id="IPR036291">
    <property type="entry name" value="NAD(P)-bd_dom_sf"/>
</dbReference>
<reference evidence="5" key="1">
    <citation type="submission" date="2021-09" db="EMBL/GenBank/DDBJ databases">
        <title>A high-quality genome of the endoparasitic fungus Hirsutella rhossiliensis with a comparison of Hirsutella genomes reveals transposable elements contributing to genome size variation.</title>
        <authorList>
            <person name="Lin R."/>
            <person name="Jiao Y."/>
            <person name="Sun X."/>
            <person name="Ling J."/>
            <person name="Xie B."/>
            <person name="Cheng X."/>
        </authorList>
    </citation>
    <scope>NUCLEOTIDE SEQUENCE</scope>
    <source>
        <strain evidence="5">HR02</strain>
    </source>
</reference>
<dbReference type="RefSeq" id="XP_044715662.1">
    <property type="nucleotide sequence ID" value="XM_044869313.1"/>
</dbReference>
<evidence type="ECO:0000313" key="6">
    <source>
        <dbReference type="Proteomes" id="UP000824596"/>
    </source>
</evidence>
<keyword evidence="2" id="KW-0521">NADP</keyword>
<dbReference type="InterPro" id="IPR051609">
    <property type="entry name" value="NmrA/Isoflavone_reductase-like"/>
</dbReference>
<dbReference type="GO" id="GO:0016491">
    <property type="term" value="F:oxidoreductase activity"/>
    <property type="evidence" value="ECO:0007669"/>
    <property type="project" value="UniProtKB-KW"/>
</dbReference>
<evidence type="ECO:0000259" key="4">
    <source>
        <dbReference type="Pfam" id="PF05368"/>
    </source>
</evidence>
<dbReference type="PANTHER" id="PTHR47706">
    <property type="entry name" value="NMRA-LIKE FAMILY PROTEIN"/>
    <property type="match status" value="1"/>
</dbReference>
<keyword evidence="6" id="KW-1185">Reference proteome</keyword>
<dbReference type="PANTHER" id="PTHR47706:SF4">
    <property type="entry name" value="NMRA-LIKE DOMAIN-CONTAINING PROTEIN"/>
    <property type="match status" value="1"/>
</dbReference>
<comment type="similarity">
    <text evidence="1">Belongs to the NmrA-type oxidoreductase family. Isoflavone reductase subfamily.</text>
</comment>